<dbReference type="Gene3D" id="3.30.390.30">
    <property type="match status" value="1"/>
</dbReference>
<evidence type="ECO:0000256" key="3">
    <source>
        <dbReference type="ARBA" id="ARBA00012608"/>
    </source>
</evidence>
<keyword evidence="14" id="KW-0547">Nucleotide-binding</keyword>
<evidence type="ECO:0000256" key="15">
    <source>
        <dbReference type="PIRSR" id="PIRSR000350-4"/>
    </source>
</evidence>
<feature type="binding site" evidence="14">
    <location>
        <begin position="182"/>
        <end position="189"/>
    </location>
    <ligand>
        <name>NAD(+)</name>
        <dbReference type="ChEBI" id="CHEBI:57540"/>
    </ligand>
</feature>
<feature type="active site" description="Proton acceptor" evidence="13">
    <location>
        <position position="443"/>
    </location>
</feature>
<evidence type="ECO:0000256" key="13">
    <source>
        <dbReference type="PIRSR" id="PIRSR000350-2"/>
    </source>
</evidence>
<dbReference type="EC" id="1.8.1.4" evidence="3 16"/>
<dbReference type="GO" id="GO:0050660">
    <property type="term" value="F:flavin adenine dinucleotide binding"/>
    <property type="evidence" value="ECO:0007669"/>
    <property type="project" value="InterPro"/>
</dbReference>
<dbReference type="InterPro" id="IPR016156">
    <property type="entry name" value="FAD/NAD-linked_Rdtase_dimer_sf"/>
</dbReference>
<feature type="binding site" evidence="14">
    <location>
        <position position="205"/>
    </location>
    <ligand>
        <name>NAD(+)</name>
        <dbReference type="ChEBI" id="CHEBI:57540"/>
    </ligand>
</feature>
<dbReference type="AlphaFoldDB" id="A0A1I0XH14"/>
<keyword evidence="5" id="KW-0963">Cytoplasm</keyword>
<keyword evidence="6 16" id="KW-0285">Flavoprotein</keyword>
<dbReference type="NCBIfam" id="TIGR01350">
    <property type="entry name" value="lipoamide_DH"/>
    <property type="match status" value="1"/>
</dbReference>
<dbReference type="EMBL" id="FOJW01000005">
    <property type="protein sequence ID" value="SFB00389.1"/>
    <property type="molecule type" value="Genomic_DNA"/>
</dbReference>
<dbReference type="GO" id="GO:0005737">
    <property type="term" value="C:cytoplasm"/>
    <property type="evidence" value="ECO:0007669"/>
    <property type="project" value="UniProtKB-SubCell"/>
</dbReference>
<keyword evidence="9 14" id="KW-0520">NAD</keyword>
<evidence type="ECO:0000256" key="2">
    <source>
        <dbReference type="ARBA" id="ARBA00007532"/>
    </source>
</evidence>
<comment type="subcellular location">
    <subcellularLocation>
        <location evidence="1">Cytoplasm</location>
    </subcellularLocation>
</comment>
<name>A0A1I0XH14_9BACI</name>
<dbReference type="PRINTS" id="PR00368">
    <property type="entry name" value="FADPNR"/>
</dbReference>
<evidence type="ECO:0000256" key="4">
    <source>
        <dbReference type="ARBA" id="ARBA00016961"/>
    </source>
</evidence>
<evidence type="ECO:0000259" key="18">
    <source>
        <dbReference type="Pfam" id="PF07992"/>
    </source>
</evidence>
<evidence type="ECO:0000256" key="7">
    <source>
        <dbReference type="ARBA" id="ARBA00022827"/>
    </source>
</evidence>
<sequence length="465" mass="49790">MMKTYNLAIIGAGPGGYVAAIRAAKEGLSVALVTGGDLGGTCLNRGCIPSKTMLKHAEVIEHIKDAKTYGITVNDFSFSIKDMVDRKHKVVNTLKNGIKSLMKQNKVDVYQGYGHIAEDKTVTIENGGSLDGLETIQADNVILANGSKPFVPELPGIEDVDYYTSDTIFNIDDVPEHLVIMGGGVIGLEIACIFNSLNTKVEIVEMADRILPGEDPDASDFLRRELGKKGIGIHTNAKITGIRKDDQQKAVEFEAGDGSKSMIETDSVLVAVGRTPNLTGIENLGVHFDGRFVKVDQRFETSIAGIYAVGDLIGGYQLAHAASDEGIRAVNHILGEANPQAESIIPRCVYTFPEIASVGITEVQAKEKGYNVKTKKVDIAANGKAIAAGETSGFMKLIADDKYGEVLGVVMVGSHVTEMISQATSYMHLEGTVDEIDSMVFPHPTVSESLGEAGSAWLEKGIHYS</sequence>
<dbReference type="InterPro" id="IPR006258">
    <property type="entry name" value="Lipoamide_DH"/>
</dbReference>
<feature type="domain" description="Pyridine nucleotide-disulphide oxidoreductase dimerisation" evidence="17">
    <location>
        <begin position="345"/>
        <end position="453"/>
    </location>
</feature>
<evidence type="ECO:0000256" key="8">
    <source>
        <dbReference type="ARBA" id="ARBA00023002"/>
    </source>
</evidence>
<dbReference type="OrthoDB" id="9800167at2"/>
<dbReference type="STRING" id="237679.SAMN04488072_10571"/>
<gene>
    <name evidence="19" type="ORF">SAMN04488072_10571</name>
</gene>
<feature type="disulfide bond" description="Redox-active" evidence="15">
    <location>
        <begin position="42"/>
        <end position="47"/>
    </location>
</feature>
<dbReference type="Proteomes" id="UP000198642">
    <property type="component" value="Unassembled WGS sequence"/>
</dbReference>
<keyword evidence="11 16" id="KW-0676">Redox-active center</keyword>
<dbReference type="GO" id="GO:0004148">
    <property type="term" value="F:dihydrolipoyl dehydrogenase (NADH) activity"/>
    <property type="evidence" value="ECO:0007669"/>
    <property type="project" value="UniProtKB-EC"/>
</dbReference>
<comment type="similarity">
    <text evidence="2 16">Belongs to the class-I pyridine nucleotide-disulfide oxidoreductase family.</text>
</comment>
<dbReference type="InterPro" id="IPR001100">
    <property type="entry name" value="Pyr_nuc-diS_OxRdtase"/>
</dbReference>
<dbReference type="GO" id="GO:0006103">
    <property type="term" value="P:2-oxoglutarate metabolic process"/>
    <property type="evidence" value="ECO:0007669"/>
    <property type="project" value="TreeGrafter"/>
</dbReference>
<evidence type="ECO:0000256" key="11">
    <source>
        <dbReference type="ARBA" id="ARBA00023284"/>
    </source>
</evidence>
<dbReference type="InterPro" id="IPR004099">
    <property type="entry name" value="Pyr_nucl-diS_OxRdtase_dimer"/>
</dbReference>
<dbReference type="Gene3D" id="3.50.50.60">
    <property type="entry name" value="FAD/NAD(P)-binding domain"/>
    <property type="match status" value="2"/>
</dbReference>
<reference evidence="19 20" key="1">
    <citation type="submission" date="2016-10" db="EMBL/GenBank/DDBJ databases">
        <authorList>
            <person name="de Groot N.N."/>
        </authorList>
    </citation>
    <scope>NUCLEOTIDE SEQUENCE [LARGE SCALE GENOMIC DNA]</scope>
    <source>
        <strain evidence="19 20">CGMCC 1.3702</strain>
    </source>
</reference>
<feature type="binding site" evidence="14">
    <location>
        <position position="311"/>
    </location>
    <ligand>
        <name>FAD</name>
        <dbReference type="ChEBI" id="CHEBI:57692"/>
    </ligand>
</feature>
<keyword evidence="7 14" id="KW-0274">FAD</keyword>
<evidence type="ECO:0000313" key="19">
    <source>
        <dbReference type="EMBL" id="SFB00389.1"/>
    </source>
</evidence>
<dbReference type="InterPro" id="IPR012999">
    <property type="entry name" value="Pyr_OxRdtase_I_AS"/>
</dbReference>
<protein>
    <recommendedName>
        <fullName evidence="4 16">Dihydrolipoyl dehydrogenase</fullName>
        <ecNumber evidence="3 16">1.8.1.4</ecNumber>
    </recommendedName>
</protein>
<feature type="binding site" evidence="14">
    <location>
        <position position="114"/>
    </location>
    <ligand>
        <name>FAD</name>
        <dbReference type="ChEBI" id="CHEBI:57692"/>
    </ligand>
</feature>
<dbReference type="InterPro" id="IPR023753">
    <property type="entry name" value="FAD/NAD-binding_dom"/>
</dbReference>
<evidence type="ECO:0000256" key="14">
    <source>
        <dbReference type="PIRSR" id="PIRSR000350-3"/>
    </source>
</evidence>
<dbReference type="SUPFAM" id="SSF51905">
    <property type="entry name" value="FAD/NAD(P)-binding domain"/>
    <property type="match status" value="1"/>
</dbReference>
<comment type="miscellaneous">
    <text evidence="16">The active site is a redox-active disulfide bond.</text>
</comment>
<dbReference type="FunFam" id="3.30.390.30:FF:000001">
    <property type="entry name" value="Dihydrolipoyl dehydrogenase"/>
    <property type="match status" value="1"/>
</dbReference>
<dbReference type="PANTHER" id="PTHR22912">
    <property type="entry name" value="DISULFIDE OXIDOREDUCTASE"/>
    <property type="match status" value="1"/>
</dbReference>
<evidence type="ECO:0000256" key="16">
    <source>
        <dbReference type="RuleBase" id="RU003692"/>
    </source>
</evidence>
<feature type="binding site" evidence="14">
    <location>
        <position position="51"/>
    </location>
    <ligand>
        <name>FAD</name>
        <dbReference type="ChEBI" id="CHEBI:57692"/>
    </ligand>
</feature>
<dbReference type="InterPro" id="IPR050151">
    <property type="entry name" value="Class-I_Pyr_Nuc-Dis_Oxidored"/>
</dbReference>
<evidence type="ECO:0000256" key="1">
    <source>
        <dbReference type="ARBA" id="ARBA00004496"/>
    </source>
</evidence>
<dbReference type="PIRSF" id="PIRSF000350">
    <property type="entry name" value="Mercury_reductase_MerA"/>
    <property type="match status" value="1"/>
</dbReference>
<evidence type="ECO:0000256" key="10">
    <source>
        <dbReference type="ARBA" id="ARBA00023157"/>
    </source>
</evidence>
<dbReference type="Pfam" id="PF07992">
    <property type="entry name" value="Pyr_redox_2"/>
    <property type="match status" value="1"/>
</dbReference>
<proteinExistence type="inferred from homology"/>
<keyword evidence="8 16" id="KW-0560">Oxidoreductase</keyword>
<comment type="cofactor">
    <cofactor evidence="14 16">
        <name>FAD</name>
        <dbReference type="ChEBI" id="CHEBI:57692"/>
    </cofactor>
    <text evidence="14 16">Binds 1 FAD per subunit.</text>
</comment>
<dbReference type="InterPro" id="IPR036188">
    <property type="entry name" value="FAD/NAD-bd_sf"/>
</dbReference>
<evidence type="ECO:0000256" key="5">
    <source>
        <dbReference type="ARBA" id="ARBA00022490"/>
    </source>
</evidence>
<keyword evidence="10" id="KW-1015">Disulfide bond</keyword>
<dbReference type="SUPFAM" id="SSF55424">
    <property type="entry name" value="FAD/NAD-linked reductases, dimerisation (C-terminal) domain"/>
    <property type="match status" value="1"/>
</dbReference>
<dbReference type="PRINTS" id="PR00411">
    <property type="entry name" value="PNDRDTASEI"/>
</dbReference>
<keyword evidence="20" id="KW-1185">Reference proteome</keyword>
<evidence type="ECO:0000313" key="20">
    <source>
        <dbReference type="Proteomes" id="UP000198642"/>
    </source>
</evidence>
<evidence type="ECO:0000256" key="12">
    <source>
        <dbReference type="ARBA" id="ARBA00049187"/>
    </source>
</evidence>
<organism evidence="19 20">
    <name type="scientific">Lentibacillus halodurans</name>
    <dbReference type="NCBI Taxonomy" id="237679"/>
    <lineage>
        <taxon>Bacteria</taxon>
        <taxon>Bacillati</taxon>
        <taxon>Bacillota</taxon>
        <taxon>Bacilli</taxon>
        <taxon>Bacillales</taxon>
        <taxon>Bacillaceae</taxon>
        <taxon>Lentibacillus</taxon>
    </lineage>
</organism>
<dbReference type="PANTHER" id="PTHR22912:SF217">
    <property type="entry name" value="DIHYDROLIPOYL DEHYDROGENASE"/>
    <property type="match status" value="1"/>
</dbReference>
<evidence type="ECO:0000256" key="9">
    <source>
        <dbReference type="ARBA" id="ARBA00023027"/>
    </source>
</evidence>
<dbReference type="Pfam" id="PF02852">
    <property type="entry name" value="Pyr_redox_dim"/>
    <property type="match status" value="1"/>
</dbReference>
<feature type="domain" description="FAD/NAD(P)-binding" evidence="18">
    <location>
        <begin position="5"/>
        <end position="326"/>
    </location>
</feature>
<evidence type="ECO:0000256" key="6">
    <source>
        <dbReference type="ARBA" id="ARBA00022630"/>
    </source>
</evidence>
<accession>A0A1I0XH14</accession>
<comment type="catalytic activity">
    <reaction evidence="12 16">
        <text>N(6)-[(R)-dihydrolipoyl]-L-lysyl-[protein] + NAD(+) = N(6)-[(R)-lipoyl]-L-lysyl-[protein] + NADH + H(+)</text>
        <dbReference type="Rhea" id="RHEA:15045"/>
        <dbReference type="Rhea" id="RHEA-COMP:10474"/>
        <dbReference type="Rhea" id="RHEA-COMP:10475"/>
        <dbReference type="ChEBI" id="CHEBI:15378"/>
        <dbReference type="ChEBI" id="CHEBI:57540"/>
        <dbReference type="ChEBI" id="CHEBI:57945"/>
        <dbReference type="ChEBI" id="CHEBI:83099"/>
        <dbReference type="ChEBI" id="CHEBI:83100"/>
        <dbReference type="EC" id="1.8.1.4"/>
    </reaction>
</comment>
<feature type="binding site" evidence="14">
    <location>
        <position position="273"/>
    </location>
    <ligand>
        <name>NAD(+)</name>
        <dbReference type="ChEBI" id="CHEBI:57540"/>
    </ligand>
</feature>
<evidence type="ECO:0000259" key="17">
    <source>
        <dbReference type="Pfam" id="PF02852"/>
    </source>
</evidence>
<dbReference type="PROSITE" id="PS00076">
    <property type="entry name" value="PYRIDINE_REDOX_1"/>
    <property type="match status" value="1"/>
</dbReference>